<dbReference type="SUPFAM" id="SSF56176">
    <property type="entry name" value="FAD-binding/transporter-associated domain-like"/>
    <property type="match status" value="1"/>
</dbReference>
<comment type="caution">
    <text evidence="9">The sequence shown here is derived from an EMBL/GenBank/DDBJ whole genome shotgun (WGS) entry which is preliminary data.</text>
</comment>
<reference evidence="9 10" key="1">
    <citation type="journal article" date="2016" name="Nat. Commun.">
        <title>Thousands of microbial genomes shed light on interconnected biogeochemical processes in an aquifer system.</title>
        <authorList>
            <person name="Anantharaman K."/>
            <person name="Brown C.T."/>
            <person name="Hug L.A."/>
            <person name="Sharon I."/>
            <person name="Castelle C.J."/>
            <person name="Probst A.J."/>
            <person name="Thomas B.C."/>
            <person name="Singh A."/>
            <person name="Wilkins M.J."/>
            <person name="Karaoz U."/>
            <person name="Brodie E.L."/>
            <person name="Williams K.H."/>
            <person name="Hubbard S.S."/>
            <person name="Banfield J.F."/>
        </authorList>
    </citation>
    <scope>NUCLEOTIDE SEQUENCE [LARGE SCALE GENOMIC DNA]</scope>
</reference>
<dbReference type="GO" id="GO:0004458">
    <property type="term" value="F:D-lactate dehydrogenase (cytochrome) activity"/>
    <property type="evidence" value="ECO:0007669"/>
    <property type="project" value="UniProtKB-EC"/>
</dbReference>
<keyword evidence="5" id="KW-0809">Transit peptide</keyword>
<dbReference type="InterPro" id="IPR006094">
    <property type="entry name" value="Oxid_FAD_bind_N"/>
</dbReference>
<evidence type="ECO:0000259" key="8">
    <source>
        <dbReference type="PROSITE" id="PS51387"/>
    </source>
</evidence>
<organism evidence="9 10">
    <name type="scientific">Candidatus Kaiserbacteria bacterium RIFCSPHIGHO2_01_FULL_48_10</name>
    <dbReference type="NCBI Taxonomy" id="1798476"/>
    <lineage>
        <taxon>Bacteria</taxon>
        <taxon>Candidatus Kaiseribacteriota</taxon>
    </lineage>
</organism>
<dbReference type="InterPro" id="IPR016164">
    <property type="entry name" value="FAD-linked_Oxase-like_C"/>
</dbReference>
<comment type="cofactor">
    <cofactor evidence="1">
        <name>FAD</name>
        <dbReference type="ChEBI" id="CHEBI:57692"/>
    </cofactor>
</comment>
<dbReference type="InterPro" id="IPR004113">
    <property type="entry name" value="FAD-bd_oxidored_4_C"/>
</dbReference>
<evidence type="ECO:0000256" key="2">
    <source>
        <dbReference type="ARBA" id="ARBA00008000"/>
    </source>
</evidence>
<dbReference type="Gene3D" id="1.10.45.10">
    <property type="entry name" value="Vanillyl-alcohol Oxidase, Chain A, domain 4"/>
    <property type="match status" value="1"/>
</dbReference>
<evidence type="ECO:0000256" key="1">
    <source>
        <dbReference type="ARBA" id="ARBA00001974"/>
    </source>
</evidence>
<dbReference type="InterPro" id="IPR016169">
    <property type="entry name" value="FAD-bd_PCMH_sub2"/>
</dbReference>
<dbReference type="PANTHER" id="PTHR11748">
    <property type="entry name" value="D-LACTATE DEHYDROGENASE"/>
    <property type="match status" value="1"/>
</dbReference>
<keyword evidence="3" id="KW-0285">Flavoprotein</keyword>
<evidence type="ECO:0000313" key="10">
    <source>
        <dbReference type="Proteomes" id="UP000178249"/>
    </source>
</evidence>
<dbReference type="InterPro" id="IPR016166">
    <property type="entry name" value="FAD-bd_PCMH"/>
</dbReference>
<evidence type="ECO:0000256" key="3">
    <source>
        <dbReference type="ARBA" id="ARBA00022630"/>
    </source>
</evidence>
<evidence type="ECO:0000313" key="9">
    <source>
        <dbReference type="EMBL" id="OGG43535.1"/>
    </source>
</evidence>
<protein>
    <recommendedName>
        <fullName evidence="7">D-lactate dehydrogenase (cytochrome)</fullName>
        <ecNumber evidence="7">1.1.2.4</ecNumber>
    </recommendedName>
</protein>
<evidence type="ECO:0000256" key="4">
    <source>
        <dbReference type="ARBA" id="ARBA00022827"/>
    </source>
</evidence>
<evidence type="ECO:0000256" key="7">
    <source>
        <dbReference type="ARBA" id="ARBA00038897"/>
    </source>
</evidence>
<evidence type="ECO:0000256" key="6">
    <source>
        <dbReference type="ARBA" id="ARBA00023002"/>
    </source>
</evidence>
<dbReference type="InterPro" id="IPR036318">
    <property type="entry name" value="FAD-bd_PCMH-like_sf"/>
</dbReference>
<dbReference type="PANTHER" id="PTHR11748:SF111">
    <property type="entry name" value="D-LACTATE DEHYDROGENASE, MITOCHONDRIAL-RELATED"/>
    <property type="match status" value="1"/>
</dbReference>
<evidence type="ECO:0000256" key="5">
    <source>
        <dbReference type="ARBA" id="ARBA00022946"/>
    </source>
</evidence>
<dbReference type="GO" id="GO:0008720">
    <property type="term" value="F:D-lactate dehydrogenase (NAD+) activity"/>
    <property type="evidence" value="ECO:0007669"/>
    <property type="project" value="TreeGrafter"/>
</dbReference>
<dbReference type="EC" id="1.1.2.4" evidence="7"/>
<dbReference type="PROSITE" id="PS51387">
    <property type="entry name" value="FAD_PCMH"/>
    <property type="match status" value="1"/>
</dbReference>
<dbReference type="SUPFAM" id="SSF55103">
    <property type="entry name" value="FAD-linked oxidases, C-terminal domain"/>
    <property type="match status" value="1"/>
</dbReference>
<dbReference type="Gene3D" id="3.30.70.2740">
    <property type="match status" value="1"/>
</dbReference>
<name>A0A1F6C2X2_9BACT</name>
<gene>
    <name evidence="9" type="ORF">A2841_01285</name>
</gene>
<feature type="non-terminal residue" evidence="9">
    <location>
        <position position="1"/>
    </location>
</feature>
<dbReference type="Pfam" id="PF01565">
    <property type="entry name" value="FAD_binding_4"/>
    <property type="match status" value="1"/>
</dbReference>
<dbReference type="EMBL" id="MFKP01000038">
    <property type="protein sequence ID" value="OGG43535.1"/>
    <property type="molecule type" value="Genomic_DNA"/>
</dbReference>
<dbReference type="Gene3D" id="3.30.465.10">
    <property type="match status" value="1"/>
</dbReference>
<keyword evidence="6" id="KW-0560">Oxidoreductase</keyword>
<dbReference type="InterPro" id="IPR016171">
    <property type="entry name" value="Vanillyl_alc_oxidase_C-sub2"/>
</dbReference>
<sequence>VDNSPETLEAYSTDASLFKVRPEVAVRPKDAQDVAALVSFVAAKKKAGEKISITARAAGTDMSGGPLGESIILDTTAHLNRFIELGSTYAVAEPGMYFRDFDKETKKKNLEMPGYPASRNLATVGGMVANNAGGEKNLKYGKTGRYVDELDVVMTDGEIHTLKKLEGEALQKKLAETSFEGDVYRAVAELVSKNTETIEHARPKVTKNSSGYALWDVGNGVEALNLIPLIVGSQGALGVITRIRFSLVTPKPFSSMVVMFLNDLKELRTIIPVVLAEKPDSFESYDDKTLELAVKYFPEFAVQMKAGIISLGVSFLPELWMLVTHGIPKLILLVEFREDSQKEALQKAELLAEKIRNSHLRTKVRIAKDERAARKYWTIRRESFNLLRKKVRGKRTAPFIDDFVVPPLVLPEFLPKLQEILSHYTHALTYTIAGHVGDGNFHIIPLIDPTKPGIGKVIDELSHKVYDLVVSYHGSISGEHNDGIVRTPYVKAMFGEEMTTLFEQVEHIFDPLGIFNPGKKVGTSFADAVKRLDVAE</sequence>
<comment type="similarity">
    <text evidence="2">Belongs to the FAD-binding oxidoreductase/transferase type 4 family.</text>
</comment>
<dbReference type="Pfam" id="PF02913">
    <property type="entry name" value="FAD-oxidase_C"/>
    <property type="match status" value="1"/>
</dbReference>
<keyword evidence="4" id="KW-0274">FAD</keyword>
<feature type="domain" description="FAD-binding PCMH-type" evidence="8">
    <location>
        <begin position="18"/>
        <end position="250"/>
    </location>
</feature>
<accession>A0A1F6C2X2</accession>
<proteinExistence type="inferred from homology"/>
<dbReference type="Proteomes" id="UP000178249">
    <property type="component" value="Unassembled WGS sequence"/>
</dbReference>
<dbReference type="AlphaFoldDB" id="A0A1F6C2X2"/>
<dbReference type="GO" id="GO:0071949">
    <property type="term" value="F:FAD binding"/>
    <property type="evidence" value="ECO:0007669"/>
    <property type="project" value="InterPro"/>
</dbReference>
<dbReference type="GO" id="GO:1903457">
    <property type="term" value="P:lactate catabolic process"/>
    <property type="evidence" value="ECO:0007669"/>
    <property type="project" value="TreeGrafter"/>
</dbReference>